<feature type="domain" description="Nitroreductase" evidence="3">
    <location>
        <begin position="62"/>
        <end position="147"/>
    </location>
</feature>
<dbReference type="HOGENOM" id="CLU_070764_7_3_2"/>
<evidence type="ECO:0000313" key="5">
    <source>
        <dbReference type="Proteomes" id="UP000007722"/>
    </source>
</evidence>
<dbReference type="AlphaFoldDB" id="D7DQT7"/>
<accession>D7DQT7</accession>
<gene>
    <name evidence="4" type="ordered locus">Mvol_1559</name>
</gene>
<reference evidence="4 5" key="1">
    <citation type="submission" date="2010-05" db="EMBL/GenBank/DDBJ databases">
        <title>Complete sequence of Methanococcus voltae A3.</title>
        <authorList>
            <consortium name="US DOE Joint Genome Institute"/>
            <person name="Lucas S."/>
            <person name="Copeland A."/>
            <person name="Lapidus A."/>
            <person name="Cheng J.-F."/>
            <person name="Bruce D."/>
            <person name="Goodwin L."/>
            <person name="Pitluck S."/>
            <person name="Lowry S."/>
            <person name="Clum A."/>
            <person name="Land M."/>
            <person name="Hauser L."/>
            <person name="Kyrpides N."/>
            <person name="Mikhailova N."/>
            <person name="Whitman W.B."/>
            <person name="Woyke T."/>
        </authorList>
    </citation>
    <scope>NUCLEOTIDE SEQUENCE [LARGE SCALE GENOMIC DNA]</scope>
    <source>
        <strain evidence="5">ATCC BAA-1334 / A3</strain>
    </source>
</reference>
<dbReference type="Proteomes" id="UP000007722">
    <property type="component" value="Chromosome"/>
</dbReference>
<dbReference type="Pfam" id="PF00881">
    <property type="entry name" value="Nitroreductase"/>
    <property type="match status" value="2"/>
</dbReference>
<dbReference type="STRING" id="456320.Mvol_1559"/>
<evidence type="ECO:0000313" key="4">
    <source>
        <dbReference type="EMBL" id="ADI37214.1"/>
    </source>
</evidence>
<dbReference type="InterPro" id="IPR000415">
    <property type="entry name" value="Nitroreductase-like"/>
</dbReference>
<comment type="similarity">
    <text evidence="1">Belongs to the nitroreductase family.</text>
</comment>
<dbReference type="SUPFAM" id="SSF55469">
    <property type="entry name" value="FMN-dependent nitroreductase-like"/>
    <property type="match status" value="1"/>
</dbReference>
<dbReference type="EMBL" id="CP002057">
    <property type="protein sequence ID" value="ADI37214.1"/>
    <property type="molecule type" value="Genomic_DNA"/>
</dbReference>
<dbReference type="OrthoDB" id="105365at2157"/>
<dbReference type="InParanoid" id="D7DQT7"/>
<keyword evidence="2" id="KW-0560">Oxidoreductase</keyword>
<sequence length="172" mass="19772">MEAIFERRSIRKYLEKPIPKDIILDLLKAGMYAPTACNQRPWEFLVIDNPEILLKITGVHPYSQMLKEAPVCIAVCCNKDRTNTIGDPFWEQDCAAATENILLEAQDNGLGAVWLGVYPKESLINDLKKVLNIPENIIPFSLISLGYPAEKPKDIEKFDISRVYHNDWRHRY</sequence>
<dbReference type="Gene3D" id="3.40.109.10">
    <property type="entry name" value="NADH Oxidase"/>
    <property type="match status" value="1"/>
</dbReference>
<dbReference type="GO" id="GO:0016491">
    <property type="term" value="F:oxidoreductase activity"/>
    <property type="evidence" value="ECO:0007669"/>
    <property type="project" value="UniProtKB-KW"/>
</dbReference>
<dbReference type="eggNOG" id="arCOG00288">
    <property type="taxonomic scope" value="Archaea"/>
</dbReference>
<evidence type="ECO:0000259" key="3">
    <source>
        <dbReference type="Pfam" id="PF00881"/>
    </source>
</evidence>
<keyword evidence="5" id="KW-1185">Reference proteome</keyword>
<dbReference type="CDD" id="cd02150">
    <property type="entry name" value="nitroreductase"/>
    <property type="match status" value="1"/>
</dbReference>
<dbReference type="PANTHER" id="PTHR43673:SF10">
    <property type="entry name" value="NADH DEHYDROGENASE_NAD(P)H NITROREDUCTASE XCC3605-RELATED"/>
    <property type="match status" value="1"/>
</dbReference>
<dbReference type="PANTHER" id="PTHR43673">
    <property type="entry name" value="NAD(P)H NITROREDUCTASE YDGI-RELATED"/>
    <property type="match status" value="1"/>
</dbReference>
<feature type="domain" description="Nitroreductase" evidence="3">
    <location>
        <begin position="5"/>
        <end position="55"/>
    </location>
</feature>
<evidence type="ECO:0000256" key="2">
    <source>
        <dbReference type="ARBA" id="ARBA00023002"/>
    </source>
</evidence>
<protein>
    <submittedName>
        <fullName evidence="4">Nitroreductase</fullName>
    </submittedName>
</protein>
<dbReference type="InterPro" id="IPR029479">
    <property type="entry name" value="Nitroreductase"/>
</dbReference>
<dbReference type="KEGG" id="mvo:Mvol_1559"/>
<name>D7DQT7_METV3</name>
<proteinExistence type="inferred from homology"/>
<evidence type="ECO:0000256" key="1">
    <source>
        <dbReference type="ARBA" id="ARBA00007118"/>
    </source>
</evidence>
<organism evidence="4 5">
    <name type="scientific">Methanococcus voltae (strain ATCC BAA-1334 / A3)</name>
    <dbReference type="NCBI Taxonomy" id="456320"/>
    <lineage>
        <taxon>Archaea</taxon>
        <taxon>Methanobacteriati</taxon>
        <taxon>Methanobacteriota</taxon>
        <taxon>Methanomada group</taxon>
        <taxon>Methanococci</taxon>
        <taxon>Methanococcales</taxon>
        <taxon>Methanococcaceae</taxon>
        <taxon>Methanococcus</taxon>
    </lineage>
</organism>